<dbReference type="KEGG" id="csem:103382594"/>
<evidence type="ECO:0000256" key="10">
    <source>
        <dbReference type="ARBA" id="ARBA00056975"/>
    </source>
</evidence>
<protein>
    <recommendedName>
        <fullName evidence="12">Reticulocalbin-3</fullName>
    </recommendedName>
</protein>
<keyword evidence="6" id="KW-0256">Endoplasmic reticulum</keyword>
<dbReference type="SUPFAM" id="SSF47473">
    <property type="entry name" value="EF-hand"/>
    <property type="match status" value="2"/>
</dbReference>
<evidence type="ECO:0000256" key="6">
    <source>
        <dbReference type="ARBA" id="ARBA00022824"/>
    </source>
</evidence>
<dbReference type="OMA" id="HEDKLAD"/>
<dbReference type="CDD" id="cd16226">
    <property type="entry name" value="EFh_CREC_Calumenin_like"/>
    <property type="match status" value="1"/>
</dbReference>
<dbReference type="InterPro" id="IPR011992">
    <property type="entry name" value="EF-hand-dom_pair"/>
</dbReference>
<dbReference type="GO" id="GO:0005788">
    <property type="term" value="C:endoplasmic reticulum lumen"/>
    <property type="evidence" value="ECO:0007669"/>
    <property type="project" value="UniProtKB-SubCell"/>
</dbReference>
<evidence type="ECO:0000256" key="12">
    <source>
        <dbReference type="ARBA" id="ARBA00072696"/>
    </source>
</evidence>
<evidence type="ECO:0000256" key="2">
    <source>
        <dbReference type="ARBA" id="ARBA00006431"/>
    </source>
</evidence>
<dbReference type="PANTHER" id="PTHR10827">
    <property type="entry name" value="RETICULOCALBIN"/>
    <property type="match status" value="1"/>
</dbReference>
<keyword evidence="16" id="KW-1185">Reference proteome</keyword>
<feature type="chain" id="PRO_5017984435" description="Reticulocalbin-3" evidence="13">
    <location>
        <begin position="27"/>
        <end position="319"/>
    </location>
</feature>
<comment type="similarity">
    <text evidence="2">Belongs to the CREC family.</text>
</comment>
<dbReference type="STRING" id="244447.ENSCSEP00000009260"/>
<feature type="domain" description="EF-hand" evidence="14">
    <location>
        <begin position="111"/>
        <end position="146"/>
    </location>
</feature>
<dbReference type="GO" id="GO:0005509">
    <property type="term" value="F:calcium ion binding"/>
    <property type="evidence" value="ECO:0007669"/>
    <property type="project" value="InterPro"/>
</dbReference>
<evidence type="ECO:0000256" key="8">
    <source>
        <dbReference type="ARBA" id="ARBA00023180"/>
    </source>
</evidence>
<comment type="function">
    <text evidence="10">Probable molecular chaperone assisting protein biosynthesis and transport in the endoplasmic reticulum. Required for the proper biosynthesis and transport of pulmonary surfactant-associated protein A/SP-A, pulmonary surfactant-associated protein D/SP-D and the lipid transporter ABCA3. By regulating both the proper expression and the degradation through the endoplasmic reticulum-associated protein degradation pathway of these proteins plays a crucial role in pulmonary surfactant homeostasis. Has an anti-fibrotic activity by negatively regulating the secretion of type I and type III collagens. This calcium-binding protein also transiently associates with immature PCSK6 and regulates its secretion.</text>
</comment>
<dbReference type="Gene3D" id="1.10.238.10">
    <property type="entry name" value="EF-hand"/>
    <property type="match status" value="3"/>
</dbReference>
<evidence type="ECO:0000256" key="1">
    <source>
        <dbReference type="ARBA" id="ARBA00004319"/>
    </source>
</evidence>
<dbReference type="InterPro" id="IPR018247">
    <property type="entry name" value="EF_Hand_1_Ca_BS"/>
</dbReference>
<dbReference type="FunFam" id="1.10.238.10:FF:000104">
    <property type="entry name" value="calumenin isoform X1"/>
    <property type="match status" value="1"/>
</dbReference>
<organism evidence="15 16">
    <name type="scientific">Cynoglossus semilaevis</name>
    <name type="common">Tongue sole</name>
    <dbReference type="NCBI Taxonomy" id="244447"/>
    <lineage>
        <taxon>Eukaryota</taxon>
        <taxon>Metazoa</taxon>
        <taxon>Chordata</taxon>
        <taxon>Craniata</taxon>
        <taxon>Vertebrata</taxon>
        <taxon>Euteleostomi</taxon>
        <taxon>Actinopterygii</taxon>
        <taxon>Neopterygii</taxon>
        <taxon>Teleostei</taxon>
        <taxon>Neoteleostei</taxon>
        <taxon>Acanthomorphata</taxon>
        <taxon>Carangaria</taxon>
        <taxon>Pleuronectiformes</taxon>
        <taxon>Pleuronectoidei</taxon>
        <taxon>Cynoglossidae</taxon>
        <taxon>Cynoglossinae</taxon>
        <taxon>Cynoglossus</taxon>
    </lineage>
</organism>
<sequence length="319" mass="37392">MSETMMKTRMPPLLLCLLLLILRGESKPTGMRNRVHQEEALSELEHDDEKNYYFDHEVFLGKEDAKVFTLLTPEESKQRLSIIVDKMDVDNDGAISLKELSLWVKHARAKNIFREVQNRWKEFDANEDGMISWDEYKNTTYGLFLAQPELADHDHTRMAQRDERRFRAADRNGDMMADLKEFTNFIYPDSFPHMRHIVVQEAIEDLDRNNDGVIDENEYIGDVITDADTDKDLDWMTRERQAFKESKDKNKDGVMDKKEIQDLIFPPDYDFTDVEARHLVNTTDANKDGKLTKEEILDKYQVFVGSHVTNYGKALHDEF</sequence>
<dbReference type="PROSITE" id="PS50222">
    <property type="entry name" value="EF_HAND_2"/>
    <property type="match status" value="4"/>
</dbReference>
<feature type="signal peptide" evidence="13">
    <location>
        <begin position="1"/>
        <end position="26"/>
    </location>
</feature>
<dbReference type="PANTHER" id="PTHR10827:SF52">
    <property type="entry name" value="IP16409P"/>
    <property type="match status" value="1"/>
</dbReference>
<evidence type="ECO:0000259" key="14">
    <source>
        <dbReference type="PROSITE" id="PS50222"/>
    </source>
</evidence>
<keyword evidence="8" id="KW-0325">Glycoprotein</keyword>
<dbReference type="GeneID" id="103382594"/>
<reference evidence="15" key="3">
    <citation type="submission" date="2025-09" db="UniProtKB">
        <authorList>
            <consortium name="Ensembl"/>
        </authorList>
    </citation>
    <scope>IDENTIFICATION</scope>
</reference>
<keyword evidence="3" id="KW-0479">Metal-binding</keyword>
<evidence type="ECO:0000256" key="4">
    <source>
        <dbReference type="ARBA" id="ARBA00022729"/>
    </source>
</evidence>
<reference evidence="15 16" key="1">
    <citation type="journal article" date="2014" name="Nat. Genet.">
        <title>Whole-genome sequence of a flatfish provides insights into ZW sex chromosome evolution and adaptation to a benthic lifestyle.</title>
        <authorList>
            <person name="Chen S."/>
            <person name="Zhang G."/>
            <person name="Shao C."/>
            <person name="Huang Q."/>
            <person name="Liu G."/>
            <person name="Zhang P."/>
            <person name="Song W."/>
            <person name="An N."/>
            <person name="Chalopin D."/>
            <person name="Volff J.N."/>
            <person name="Hong Y."/>
            <person name="Li Q."/>
            <person name="Sha Z."/>
            <person name="Zhou H."/>
            <person name="Xie M."/>
            <person name="Yu Q."/>
            <person name="Liu Y."/>
            <person name="Xiang H."/>
            <person name="Wang N."/>
            <person name="Wu K."/>
            <person name="Yang C."/>
            <person name="Zhou Q."/>
            <person name="Liao X."/>
            <person name="Yang L."/>
            <person name="Hu Q."/>
            <person name="Zhang J."/>
            <person name="Meng L."/>
            <person name="Jin L."/>
            <person name="Tian Y."/>
            <person name="Lian J."/>
            <person name="Yang J."/>
            <person name="Miao G."/>
            <person name="Liu S."/>
            <person name="Liang Z."/>
            <person name="Yan F."/>
            <person name="Li Y."/>
            <person name="Sun B."/>
            <person name="Zhang H."/>
            <person name="Zhang J."/>
            <person name="Zhu Y."/>
            <person name="Du M."/>
            <person name="Zhao Y."/>
            <person name="Schartl M."/>
            <person name="Tang Q."/>
            <person name="Wang J."/>
        </authorList>
    </citation>
    <scope>NUCLEOTIDE SEQUENCE</scope>
</reference>
<keyword evidence="4 13" id="KW-0732">Signal</keyword>
<reference evidence="15" key="2">
    <citation type="submission" date="2025-08" db="UniProtKB">
        <authorList>
            <consortium name="Ensembl"/>
        </authorList>
    </citation>
    <scope>IDENTIFICATION</scope>
</reference>
<keyword evidence="9" id="KW-0143">Chaperone</keyword>
<dbReference type="AlphaFoldDB" id="A0A3P8VA06"/>
<evidence type="ECO:0000256" key="13">
    <source>
        <dbReference type="SAM" id="SignalP"/>
    </source>
</evidence>
<keyword evidence="5" id="KW-0677">Repeat</keyword>
<feature type="domain" description="EF-hand" evidence="14">
    <location>
        <begin position="75"/>
        <end position="110"/>
    </location>
</feature>
<accession>A0A3P8VA06</accession>
<evidence type="ECO:0000256" key="9">
    <source>
        <dbReference type="ARBA" id="ARBA00023186"/>
    </source>
</evidence>
<evidence type="ECO:0000256" key="5">
    <source>
        <dbReference type="ARBA" id="ARBA00022737"/>
    </source>
</evidence>
<comment type="subunit">
    <text evidence="11">Interacts with PCSK6 (immature form including the propeptide); probably involved in the maturation and the secretion of PCSK6.</text>
</comment>
<comment type="subcellular location">
    <subcellularLocation>
        <location evidence="1">Endoplasmic reticulum lumen</location>
    </subcellularLocation>
</comment>
<dbReference type="GeneTree" id="ENSGT01010000222360"/>
<dbReference type="Pfam" id="PF13499">
    <property type="entry name" value="EF-hand_7"/>
    <property type="match status" value="1"/>
</dbReference>
<dbReference type="OrthoDB" id="293868at2759"/>
<dbReference type="InParanoid" id="A0A3P8VA06"/>
<name>A0A3P8VA06_CYNSE</name>
<evidence type="ECO:0000256" key="11">
    <source>
        <dbReference type="ARBA" id="ARBA00063143"/>
    </source>
</evidence>
<evidence type="ECO:0000256" key="7">
    <source>
        <dbReference type="ARBA" id="ARBA00022837"/>
    </source>
</evidence>
<dbReference type="Ensembl" id="ENSCSET00000009369.1">
    <property type="protein sequence ID" value="ENSCSEP00000009260.1"/>
    <property type="gene ID" value="ENSCSEG00000005947.1"/>
</dbReference>
<proteinExistence type="inferred from homology"/>
<dbReference type="PROSITE" id="PS00018">
    <property type="entry name" value="EF_HAND_1"/>
    <property type="match status" value="5"/>
</dbReference>
<dbReference type="Pfam" id="PF13202">
    <property type="entry name" value="EF-hand_5"/>
    <property type="match status" value="2"/>
</dbReference>
<dbReference type="RefSeq" id="XP_008313658.1">
    <property type="nucleotide sequence ID" value="XM_008315436.3"/>
</dbReference>
<evidence type="ECO:0000313" key="15">
    <source>
        <dbReference type="Ensembl" id="ENSCSEP00000009260.1"/>
    </source>
</evidence>
<keyword evidence="7" id="KW-0106">Calcium</keyword>
<feature type="domain" description="EF-hand" evidence="14">
    <location>
        <begin position="194"/>
        <end position="229"/>
    </location>
</feature>
<evidence type="ECO:0000256" key="3">
    <source>
        <dbReference type="ARBA" id="ARBA00022723"/>
    </source>
</evidence>
<dbReference type="InterPro" id="IPR002048">
    <property type="entry name" value="EF_hand_dom"/>
</dbReference>
<evidence type="ECO:0000313" key="16">
    <source>
        <dbReference type="Proteomes" id="UP000265120"/>
    </source>
</evidence>
<dbReference type="Proteomes" id="UP000265120">
    <property type="component" value="Chromosome 8"/>
</dbReference>
<dbReference type="SMART" id="SM00054">
    <property type="entry name" value="EFh"/>
    <property type="match status" value="4"/>
</dbReference>
<dbReference type="GO" id="GO:0015031">
    <property type="term" value="P:protein transport"/>
    <property type="evidence" value="ECO:0007669"/>
    <property type="project" value="UniProtKB-ARBA"/>
</dbReference>
<feature type="domain" description="EF-hand" evidence="14">
    <location>
        <begin position="271"/>
        <end position="306"/>
    </location>
</feature>